<evidence type="ECO:0000313" key="15">
    <source>
        <dbReference type="Proteomes" id="UP000008383"/>
    </source>
</evidence>
<comment type="similarity">
    <text evidence="2">Belongs to the tubulin family.</text>
</comment>
<dbReference type="SUPFAM" id="SSF52490">
    <property type="entry name" value="Tubulin nucleotide-binding domain-like"/>
    <property type="match status" value="1"/>
</dbReference>
<dbReference type="InterPro" id="IPR036812">
    <property type="entry name" value="NAD(P)_OxRdtase_dom_sf"/>
</dbReference>
<keyword evidence="12" id="KW-0812">Transmembrane</keyword>
<evidence type="ECO:0000256" key="5">
    <source>
        <dbReference type="ARBA" id="ARBA00022701"/>
    </source>
</evidence>
<dbReference type="InterPro" id="IPR052186">
    <property type="entry name" value="Hydantoin_racemase-like"/>
</dbReference>
<evidence type="ECO:0000256" key="3">
    <source>
        <dbReference type="ARBA" id="ARBA00018848"/>
    </source>
</evidence>
<dbReference type="HOGENOM" id="CLU_308816_0_0_1"/>
<dbReference type="Gene3D" id="3.20.20.100">
    <property type="entry name" value="NADP-dependent oxidoreductase domain"/>
    <property type="match status" value="1"/>
</dbReference>
<protein>
    <recommendedName>
        <fullName evidence="3">Tubulin gamma chain</fullName>
    </recommendedName>
    <alternativeName>
        <fullName evidence="10">Gamma-tubulin</fullName>
    </alternativeName>
</protein>
<dbReference type="InterPro" id="IPR023210">
    <property type="entry name" value="NADP_OxRdtase_dom"/>
</dbReference>
<evidence type="ECO:0000256" key="1">
    <source>
        <dbReference type="ARBA" id="ARBA00004267"/>
    </source>
</evidence>
<dbReference type="AlphaFoldDB" id="D4D7Z2"/>
<dbReference type="InterPro" id="IPR003008">
    <property type="entry name" value="Tubulin_FtsZ_GTPase"/>
</dbReference>
<evidence type="ECO:0000256" key="12">
    <source>
        <dbReference type="SAM" id="Phobius"/>
    </source>
</evidence>
<dbReference type="OrthoDB" id="2310150at2759"/>
<dbReference type="GO" id="GO:0016491">
    <property type="term" value="F:oxidoreductase activity"/>
    <property type="evidence" value="ECO:0007669"/>
    <property type="project" value="UniProtKB-KW"/>
</dbReference>
<dbReference type="InterPro" id="IPR000217">
    <property type="entry name" value="Tubulin"/>
</dbReference>
<keyword evidence="7" id="KW-0560">Oxidoreductase</keyword>
<dbReference type="SMART" id="SM00864">
    <property type="entry name" value="Tubulin"/>
    <property type="match status" value="1"/>
</dbReference>
<feature type="transmembrane region" description="Helical" evidence="12">
    <location>
        <begin position="366"/>
        <end position="388"/>
    </location>
</feature>
<evidence type="ECO:0000256" key="2">
    <source>
        <dbReference type="ARBA" id="ARBA00009636"/>
    </source>
</evidence>
<dbReference type="GO" id="GO:0047661">
    <property type="term" value="F:amino-acid racemase activity"/>
    <property type="evidence" value="ECO:0007669"/>
    <property type="project" value="InterPro"/>
</dbReference>
<dbReference type="EMBL" id="ACYE01000166">
    <property type="protein sequence ID" value="EFE42021.1"/>
    <property type="molecule type" value="Genomic_DNA"/>
</dbReference>
<dbReference type="GO" id="GO:0005525">
    <property type="term" value="F:GTP binding"/>
    <property type="evidence" value="ECO:0007669"/>
    <property type="project" value="UniProtKB-KW"/>
</dbReference>
<dbReference type="RefSeq" id="XP_003022639.1">
    <property type="nucleotide sequence ID" value="XM_003022593.1"/>
</dbReference>
<sequence>MLVVPEVPRVILGLMTFGPDEKAMARITSIDEFKKCLDLFMSKGHFEVDTARVYVGGKQEAFTAQAGWKARGLTLATKWYPRTPGDHKGEKVRAKLEESLRELQTDCVDIFYLHAADRSVPFAETLEAVNQLHKEGKFVRLGLSNYTAFEVAEIVTMCNERGWVRPTIYQGMYNAITRSIEAELIPCCKRYGMDIVVYNPLAGGILSGKYKTADVPADGRYSNTHSGGELYRRRYFKDATFDALKIIEPVAEKHKLSLVEIAFRWMLHHSALNIKEGKDGVIIGVSSYEQLEQNLDDLEKGPLPDEVVAALDEAWMVAKATTANYWHLDLKYTYDTQAALFKPKESHDPMEQAHISGSRPSSIHQIVSLVLINGFFFFFFFFLLYRGWKMEQDKHRYRFLIINPNTSAHMTDAIKPIVNGVNFRGKSAAEIYSGGSELSGELSAVRFDYFTAPTEPTVSKEGNILEGIPSINNGRQSALSAEHCFPHLRELVGEYDAFLVACYSPHPLVSMLRRAIGERNEKLQRESTDGKASFQRRRQYVTGIMDASVEMSAYFAGLNSAGLAEQHAPGKFGIVTTADEWKEELDIAAREMLQSRGSDPDLIFAGVETTGLTAGELHSAPAELVRSRIKSATERLKDSAGPSLRVVSMGCAAMAGMEEAVLEGFGESQGVVVVDGTAAGVAVLLAQFRRTAWWFAWVDVVACPQVKTAGASRFSSEKPQPQSDVINSNAQVRSSGDGFRSYYEQYTDISGLCREIITIQAGQCGNNIGTQFWQQLCLEHGINQDGNLEEFATEGGDRKDVFFYQVLSAIQNGPYSNIYNPENFFIGKDGSGAGNNWAAGYATGDTVQEEIFDMIDREADGSDSLEGFMLLHSIAGGTGSGLGSYILERMNDRFPKKLIQTYSVFPDTQAADVVVNPYNSLLTMRRLTQNADSVVSLQRPINSYLKMQTRHQTGN</sequence>
<evidence type="ECO:0000256" key="11">
    <source>
        <dbReference type="ARBA" id="ARBA00038414"/>
    </source>
</evidence>
<dbReference type="InterPro" id="IPR017975">
    <property type="entry name" value="Tubulin_CS"/>
</dbReference>
<evidence type="ECO:0000256" key="10">
    <source>
        <dbReference type="ARBA" id="ARBA00033229"/>
    </source>
</evidence>
<dbReference type="Proteomes" id="UP000008383">
    <property type="component" value="Unassembled WGS sequence"/>
</dbReference>
<keyword evidence="4" id="KW-0963">Cytoplasm</keyword>
<dbReference type="PRINTS" id="PR01161">
    <property type="entry name" value="TUBULIN"/>
</dbReference>
<comment type="subcellular location">
    <subcellularLocation>
        <location evidence="1">Cytoplasm</location>
        <location evidence="1">Cytoskeleton</location>
        <location evidence="1">Microtubule organizing center</location>
    </subcellularLocation>
</comment>
<evidence type="ECO:0000256" key="7">
    <source>
        <dbReference type="ARBA" id="ARBA00023002"/>
    </source>
</evidence>
<dbReference type="GO" id="GO:0000930">
    <property type="term" value="C:gamma-tubulin complex"/>
    <property type="evidence" value="ECO:0007669"/>
    <property type="project" value="InterPro"/>
</dbReference>
<evidence type="ECO:0000256" key="8">
    <source>
        <dbReference type="ARBA" id="ARBA00023134"/>
    </source>
</evidence>
<proteinExistence type="inferred from homology"/>
<dbReference type="PROSITE" id="PS00227">
    <property type="entry name" value="TUBULIN"/>
    <property type="match status" value="1"/>
</dbReference>
<comment type="caution">
    <text evidence="14">The sequence shown here is derived from an EMBL/GenBank/DDBJ whole genome shotgun (WGS) entry which is preliminary data.</text>
</comment>
<dbReference type="GO" id="GO:0005874">
    <property type="term" value="C:microtubule"/>
    <property type="evidence" value="ECO:0007669"/>
    <property type="project" value="UniProtKB-KW"/>
</dbReference>
<evidence type="ECO:0000256" key="6">
    <source>
        <dbReference type="ARBA" id="ARBA00022741"/>
    </source>
</evidence>
<dbReference type="Pfam" id="PF00248">
    <property type="entry name" value="Aldo_ket_red"/>
    <property type="match status" value="1"/>
</dbReference>
<dbReference type="Pfam" id="PF00091">
    <property type="entry name" value="Tubulin"/>
    <property type="match status" value="1"/>
</dbReference>
<dbReference type="InterPro" id="IPR053714">
    <property type="entry name" value="Iso_Racemase_Enz_sf"/>
</dbReference>
<name>D4D7Z2_TRIVH</name>
<evidence type="ECO:0000256" key="4">
    <source>
        <dbReference type="ARBA" id="ARBA00022490"/>
    </source>
</evidence>
<dbReference type="PANTHER" id="PTHR28047:SF5">
    <property type="entry name" value="PROTEIN DCG1"/>
    <property type="match status" value="1"/>
</dbReference>
<dbReference type="GO" id="GO:0007020">
    <property type="term" value="P:microtubule nucleation"/>
    <property type="evidence" value="ECO:0007669"/>
    <property type="project" value="InterPro"/>
</dbReference>
<feature type="domain" description="Tubulin/FtsZ GTPase" evidence="13">
    <location>
        <begin position="799"/>
        <end position="952"/>
    </location>
</feature>
<dbReference type="GeneID" id="9581298"/>
<organism evidence="14 15">
    <name type="scientific">Trichophyton verrucosum (strain HKI 0517)</name>
    <dbReference type="NCBI Taxonomy" id="663202"/>
    <lineage>
        <taxon>Eukaryota</taxon>
        <taxon>Fungi</taxon>
        <taxon>Dikarya</taxon>
        <taxon>Ascomycota</taxon>
        <taxon>Pezizomycotina</taxon>
        <taxon>Eurotiomycetes</taxon>
        <taxon>Eurotiomycetidae</taxon>
        <taxon>Onygenales</taxon>
        <taxon>Arthrodermataceae</taxon>
        <taxon>Trichophyton</taxon>
    </lineage>
</organism>
<accession>D4D7Z2</accession>
<dbReference type="CDD" id="cd19075">
    <property type="entry name" value="AKR_AKR7A1-5"/>
    <property type="match status" value="1"/>
</dbReference>
<dbReference type="InterPro" id="IPR036525">
    <property type="entry name" value="Tubulin/FtsZ_GTPase_sf"/>
</dbReference>
<dbReference type="Gene3D" id="3.40.50.1440">
    <property type="entry name" value="Tubulin/FtsZ, GTPase domain"/>
    <property type="match status" value="1"/>
</dbReference>
<comment type="similarity">
    <text evidence="11">Belongs to the HyuE racemase family.</text>
</comment>
<dbReference type="PRINTS" id="PR01164">
    <property type="entry name" value="GAMMATUBULIN"/>
</dbReference>
<gene>
    <name evidence="14" type="ORF">TRV_03226</name>
</gene>
<keyword evidence="5" id="KW-0493">Microtubule</keyword>
<dbReference type="InterPro" id="IPR002454">
    <property type="entry name" value="Gamma_tubulin"/>
</dbReference>
<dbReference type="PANTHER" id="PTHR28047">
    <property type="entry name" value="PROTEIN DCG1"/>
    <property type="match status" value="1"/>
</dbReference>
<evidence type="ECO:0000313" key="14">
    <source>
        <dbReference type="EMBL" id="EFE42021.1"/>
    </source>
</evidence>
<dbReference type="InterPro" id="IPR015942">
    <property type="entry name" value="Asp/Glu/hydantoin_racemase"/>
</dbReference>
<evidence type="ECO:0000256" key="9">
    <source>
        <dbReference type="ARBA" id="ARBA00023212"/>
    </source>
</evidence>
<keyword evidence="15" id="KW-1185">Reference proteome</keyword>
<keyword evidence="8" id="KW-0342">GTP-binding</keyword>
<dbReference type="Pfam" id="PF01177">
    <property type="entry name" value="Asp_Glu_race"/>
    <property type="match status" value="1"/>
</dbReference>
<keyword evidence="6" id="KW-0547">Nucleotide-binding</keyword>
<keyword evidence="12" id="KW-1133">Transmembrane helix</keyword>
<dbReference type="SUPFAM" id="SSF51430">
    <property type="entry name" value="NAD(P)-linked oxidoreductase"/>
    <property type="match status" value="1"/>
</dbReference>
<dbReference type="Gene3D" id="3.40.50.12500">
    <property type="match status" value="1"/>
</dbReference>
<dbReference type="GO" id="GO:0031122">
    <property type="term" value="P:cytoplasmic microtubule organization"/>
    <property type="evidence" value="ECO:0007669"/>
    <property type="project" value="InterPro"/>
</dbReference>
<dbReference type="KEGG" id="tve:TRV_03226"/>
<reference evidence="15" key="1">
    <citation type="journal article" date="2011" name="Genome Biol.">
        <title>Comparative and functional genomics provide insights into the pathogenicity of dermatophytic fungi.</title>
        <authorList>
            <person name="Burmester A."/>
            <person name="Shelest E."/>
            <person name="Gloeckner G."/>
            <person name="Heddergott C."/>
            <person name="Schindler S."/>
            <person name="Staib P."/>
            <person name="Heidel A."/>
            <person name="Felder M."/>
            <person name="Petzold A."/>
            <person name="Szafranski K."/>
            <person name="Feuermann M."/>
            <person name="Pedruzzi I."/>
            <person name="Priebe S."/>
            <person name="Groth M."/>
            <person name="Winkler R."/>
            <person name="Li W."/>
            <person name="Kniemeyer O."/>
            <person name="Schroeckh V."/>
            <person name="Hertweck C."/>
            <person name="Hube B."/>
            <person name="White T.C."/>
            <person name="Platzer M."/>
            <person name="Guthke R."/>
            <person name="Heitman J."/>
            <person name="Woestemeyer J."/>
            <person name="Zipfel P.F."/>
            <person name="Monod M."/>
            <person name="Brakhage A.A."/>
        </authorList>
    </citation>
    <scope>NUCLEOTIDE SEQUENCE [LARGE SCALE GENOMIC DNA]</scope>
    <source>
        <strain evidence="15">HKI 0517</strain>
    </source>
</reference>
<keyword evidence="12" id="KW-0472">Membrane</keyword>
<evidence type="ECO:0000259" key="13">
    <source>
        <dbReference type="SMART" id="SM00864"/>
    </source>
</evidence>
<keyword evidence="9" id="KW-0206">Cytoskeleton</keyword>